<organism evidence="2">
    <name type="scientific">Palisada sp</name>
    <dbReference type="NCBI Taxonomy" id="1955416"/>
    <lineage>
        <taxon>Eukaryota</taxon>
        <taxon>Rhodophyta</taxon>
        <taxon>Florideophyceae</taxon>
        <taxon>Rhodymeniophycidae</taxon>
        <taxon>Ceramiales</taxon>
        <taxon>Rhodomelaceae</taxon>
        <taxon>Laurencieae</taxon>
        <taxon>Palisada</taxon>
    </lineage>
</organism>
<feature type="transmembrane region" description="Helical" evidence="1">
    <location>
        <begin position="36"/>
        <end position="61"/>
    </location>
</feature>
<evidence type="ECO:0000256" key="1">
    <source>
        <dbReference type="SAM" id="Phobius"/>
    </source>
</evidence>
<feature type="transmembrane region" description="Helical" evidence="1">
    <location>
        <begin position="157"/>
        <end position="180"/>
    </location>
</feature>
<dbReference type="Pfam" id="PF02405">
    <property type="entry name" value="MlaE"/>
    <property type="match status" value="1"/>
</dbReference>
<gene>
    <name evidence="2" type="primary">ycf63</name>
</gene>
<evidence type="ECO:0000313" key="2">
    <source>
        <dbReference type="EMBL" id="ARW68640.1"/>
    </source>
</evidence>
<dbReference type="PANTHER" id="PTHR30188">
    <property type="entry name" value="ABC TRANSPORTER PERMEASE PROTEIN-RELATED"/>
    <property type="match status" value="1"/>
</dbReference>
<sequence length="257" mass="28801">MDLFYKRLFISVKVLIFSLNYLSYLNSKIILTDVLYYIRLVFPKSLFITIITSFFISLVFSLQIVKEFLYLNAIQLVGTVFSVSFTRELSPVLTSVIVIGKVCSAFTSELATMVVTEQLDALFILGINPIKYLLLPRIIAMVLGLPILNLVSIVTSFLTGSFVCFVLYDINPSIFLYSVFYHSLSLDLIKSLFKTIIFALFVAVISCVWGVTSLGGSRSVGLSTTSSVVTCLIMVFILNFILSYVLFDNLLSSFQFT</sequence>
<keyword evidence="2" id="KW-0150">Chloroplast</keyword>
<evidence type="ECO:0008006" key="3">
    <source>
        <dbReference type="Google" id="ProtNLM"/>
    </source>
</evidence>
<keyword evidence="1" id="KW-1133">Transmembrane helix</keyword>
<feature type="transmembrane region" description="Helical" evidence="1">
    <location>
        <begin position="68"/>
        <end position="86"/>
    </location>
</feature>
<geneLocation type="chloroplast" evidence="2"/>
<protein>
    <recommendedName>
        <fullName evidence="3">ABC transporter permease</fullName>
    </recommendedName>
</protein>
<dbReference type="AlphaFoldDB" id="A0A1Z1MRB7"/>
<keyword evidence="1" id="KW-0812">Transmembrane</keyword>
<dbReference type="EMBL" id="MF101453">
    <property type="protein sequence ID" value="ARW68640.1"/>
    <property type="molecule type" value="Genomic_DNA"/>
</dbReference>
<feature type="transmembrane region" description="Helical" evidence="1">
    <location>
        <begin position="7"/>
        <end position="24"/>
    </location>
</feature>
<feature type="transmembrane region" description="Helical" evidence="1">
    <location>
        <begin position="224"/>
        <end position="247"/>
    </location>
</feature>
<dbReference type="PANTHER" id="PTHR30188:SF4">
    <property type="entry name" value="PROTEIN TRIGALACTOSYLDIACYLGLYCEROL 1, CHLOROPLASTIC"/>
    <property type="match status" value="1"/>
</dbReference>
<name>A0A1Z1MRB7_9FLOR</name>
<reference evidence="2" key="1">
    <citation type="journal article" date="2017" name="J. Phycol.">
        <title>Analysis of chloroplast genomes and a supermatrix inform reclassification of the Rhodomelaceae (Rhodophyta).</title>
        <authorList>
            <person name="Diaz-Tapia P."/>
            <person name="Maggs C.A."/>
            <person name="West J.A."/>
            <person name="Verbruggen H."/>
        </authorList>
    </citation>
    <scope>NUCLEOTIDE SEQUENCE</scope>
    <source>
        <strain evidence="2">PD1686</strain>
    </source>
</reference>
<proteinExistence type="predicted"/>
<dbReference type="GO" id="GO:0005548">
    <property type="term" value="F:phospholipid transporter activity"/>
    <property type="evidence" value="ECO:0007669"/>
    <property type="project" value="TreeGrafter"/>
</dbReference>
<dbReference type="InterPro" id="IPR030802">
    <property type="entry name" value="Permease_MalE"/>
</dbReference>
<keyword evidence="2" id="KW-0934">Plastid</keyword>
<dbReference type="GO" id="GO:0043190">
    <property type="term" value="C:ATP-binding cassette (ABC) transporter complex"/>
    <property type="evidence" value="ECO:0007669"/>
    <property type="project" value="InterPro"/>
</dbReference>
<accession>A0A1Z1MRB7</accession>
<keyword evidence="1" id="KW-0472">Membrane</keyword>
<feature type="transmembrane region" description="Helical" evidence="1">
    <location>
        <begin position="132"/>
        <end position="151"/>
    </location>
</feature>
<feature type="transmembrane region" description="Helical" evidence="1">
    <location>
        <begin position="192"/>
        <end position="212"/>
    </location>
</feature>